<dbReference type="Pfam" id="PF13206">
    <property type="entry name" value="VSG_B"/>
    <property type="match status" value="1"/>
</dbReference>
<evidence type="ECO:0000259" key="11">
    <source>
        <dbReference type="Pfam" id="PF10659"/>
    </source>
</evidence>
<keyword evidence="5 10" id="KW-0732">Signal</keyword>
<evidence type="ECO:0000256" key="7">
    <source>
        <dbReference type="ARBA" id="ARBA00023180"/>
    </source>
</evidence>
<feature type="signal peptide" evidence="10">
    <location>
        <begin position="1"/>
        <end position="20"/>
    </location>
</feature>
<keyword evidence="8" id="KW-0449">Lipoprotein</keyword>
<sequence length="508" mass="55792">MCPAILLVIVTIGASHVSEAAVKGSNVAVMASLCPTLRLGDGELTFEPQIHTQAAQTDKLFRLNMSLADPVWRSTFITTNAAGKAEPKTKPEQGIPTEWQTSWAKWAAAGLEMSEKNKEDQMRKEFGLQEASEDQLEMIRQTVAAYAQMAEEEQQQATPVVGPELQDDNKLKESVLTALYGKAKVPKDDLASATIANTASQGYDAACNSAVGDPGPKSLAHVIACVCGTLNTKQNEEPCKHEGETSVAWQTGNPPKTAQWKQIRTNCPTVAATPITAVRIRQALEAATATVHAIDNDAYIGNFKTSCDGNTNAACIKLANGVQAGADPTRKLPWVGQLITVAKQLDMRAIANKQTANLQAKIAHLEALTMEVTKRAQFLTPPRTNHKSHEDKPPNSQGKGNQRMKAEEEECNKKEKEPECTANPKCKWNSEAKELNKRFSLSEKDKKEAEKEEIQTGYGRHKTKEPLVKMTQQATRKIVHGERVKIKKMARTRKKCRSSSFLVNNKWL</sequence>
<evidence type="ECO:0000256" key="8">
    <source>
        <dbReference type="ARBA" id="ARBA00023288"/>
    </source>
</evidence>
<evidence type="ECO:0000256" key="6">
    <source>
        <dbReference type="ARBA" id="ARBA00023136"/>
    </source>
</evidence>
<accession>A0A1J0R5D5</accession>
<proteinExistence type="predicted"/>
<keyword evidence="7" id="KW-0325">Glycoprotein</keyword>
<evidence type="ECO:0000256" key="10">
    <source>
        <dbReference type="SAM" id="SignalP"/>
    </source>
</evidence>
<evidence type="ECO:0000256" key="1">
    <source>
        <dbReference type="ARBA" id="ARBA00002523"/>
    </source>
</evidence>
<name>A0A1J0R5D5_9TRYP</name>
<organism evidence="13">
    <name type="scientific">Trypanosoma brucei</name>
    <dbReference type="NCBI Taxonomy" id="5691"/>
    <lineage>
        <taxon>Eukaryota</taxon>
        <taxon>Discoba</taxon>
        <taxon>Euglenozoa</taxon>
        <taxon>Kinetoplastea</taxon>
        <taxon>Metakinetoplastina</taxon>
        <taxon>Trypanosomatida</taxon>
        <taxon>Trypanosomatidae</taxon>
        <taxon>Trypanosoma</taxon>
    </lineage>
</organism>
<dbReference type="GO" id="GO:0005886">
    <property type="term" value="C:plasma membrane"/>
    <property type="evidence" value="ECO:0007669"/>
    <property type="project" value="UniProtKB-SubCell"/>
</dbReference>
<evidence type="ECO:0000256" key="3">
    <source>
        <dbReference type="ARBA" id="ARBA00022475"/>
    </source>
</evidence>
<dbReference type="InterPro" id="IPR019609">
    <property type="entry name" value="Variant_surf_glycoprt_trypan_C"/>
</dbReference>
<comment type="function">
    <text evidence="1">VSG forms a coat on the surface of the parasite. The trypanosome evades the immune response of the host by expressing a series of antigenically distinct VSGs from an estimated 1000 VSG genes.</text>
</comment>
<evidence type="ECO:0000256" key="9">
    <source>
        <dbReference type="SAM" id="MobiDB-lite"/>
    </source>
</evidence>
<evidence type="ECO:0000259" key="12">
    <source>
        <dbReference type="Pfam" id="PF13206"/>
    </source>
</evidence>
<feature type="domain" description="Trypanosome variant surface glycoprotein C-terminal" evidence="11">
    <location>
        <begin position="411"/>
        <end position="506"/>
    </location>
</feature>
<feature type="domain" description="Trypanosome variant surface glycoprotein B-type N-terminal" evidence="12">
    <location>
        <begin position="8"/>
        <end position="363"/>
    </location>
</feature>
<evidence type="ECO:0000256" key="4">
    <source>
        <dbReference type="ARBA" id="ARBA00022622"/>
    </source>
</evidence>
<evidence type="ECO:0000313" key="13">
    <source>
        <dbReference type="EMBL" id="APD73055.1"/>
    </source>
</evidence>
<feature type="region of interest" description="Disordered" evidence="9">
    <location>
        <begin position="379"/>
        <end position="424"/>
    </location>
</feature>
<feature type="region of interest" description="Disordered" evidence="9">
    <location>
        <begin position="440"/>
        <end position="464"/>
    </location>
</feature>
<dbReference type="Pfam" id="PF10659">
    <property type="entry name" value="Trypan_glycop_C"/>
    <property type="match status" value="1"/>
</dbReference>
<feature type="compositionally biased region" description="Basic and acidic residues" evidence="9">
    <location>
        <begin position="440"/>
        <end position="454"/>
    </location>
</feature>
<dbReference type="InterPro" id="IPR025932">
    <property type="entry name" value="Trypano_VSG_B_N_dom"/>
</dbReference>
<comment type="subcellular location">
    <subcellularLocation>
        <location evidence="2">Cell membrane</location>
        <topology evidence="2">Lipid-anchor</topology>
        <topology evidence="2">GPI-anchor</topology>
    </subcellularLocation>
</comment>
<feature type="chain" id="PRO_5009615228" evidence="10">
    <location>
        <begin position="21"/>
        <end position="508"/>
    </location>
</feature>
<dbReference type="GO" id="GO:0098552">
    <property type="term" value="C:side of membrane"/>
    <property type="evidence" value="ECO:0007669"/>
    <property type="project" value="UniProtKB-KW"/>
</dbReference>
<dbReference type="VEuPathDB" id="TriTrypDB:Tb427_000388600"/>
<keyword evidence="6" id="KW-0472">Membrane</keyword>
<evidence type="ECO:0000256" key="5">
    <source>
        <dbReference type="ARBA" id="ARBA00022729"/>
    </source>
</evidence>
<keyword evidence="4" id="KW-0336">GPI-anchor</keyword>
<keyword evidence="3" id="KW-1003">Cell membrane</keyword>
<reference evidence="13" key="1">
    <citation type="submission" date="2016-08" db="EMBL/GenBank/DDBJ databases">
        <title>VSG repertoire of Trypanosoma brucei EATRO 1125.</title>
        <authorList>
            <person name="Cross G.A."/>
        </authorList>
    </citation>
    <scope>NUCLEOTIDE SEQUENCE</scope>
    <source>
        <strain evidence="13">EATRO 1125</strain>
    </source>
</reference>
<evidence type="ECO:0000256" key="2">
    <source>
        <dbReference type="ARBA" id="ARBA00004609"/>
    </source>
</evidence>
<dbReference type="EMBL" id="KX699099">
    <property type="protein sequence ID" value="APD73055.1"/>
    <property type="molecule type" value="Genomic_DNA"/>
</dbReference>
<dbReference type="AlphaFoldDB" id="A0A1J0R5D5"/>
<protein>
    <submittedName>
        <fullName evidence="13">Variant surface glycoprotein 1125.210</fullName>
    </submittedName>
</protein>